<name>A0A9Q1IE48_SYNKA</name>
<dbReference type="Proteomes" id="UP001152622">
    <property type="component" value="Chromosome 20"/>
</dbReference>
<dbReference type="EMBL" id="JAINUF010000020">
    <property type="protein sequence ID" value="KAJ8336286.1"/>
    <property type="molecule type" value="Genomic_DNA"/>
</dbReference>
<comment type="caution">
    <text evidence="1">The sequence shown here is derived from an EMBL/GenBank/DDBJ whole genome shotgun (WGS) entry which is preliminary data.</text>
</comment>
<keyword evidence="2" id="KW-1185">Reference proteome</keyword>
<evidence type="ECO:0000313" key="2">
    <source>
        <dbReference type="Proteomes" id="UP001152622"/>
    </source>
</evidence>
<proteinExistence type="predicted"/>
<gene>
    <name evidence="1" type="ORF">SKAU_G00396290</name>
</gene>
<sequence>MRSSQNVLVFQDVLRNVDGRAQRILRDFVAFPKRSPWCAVLRAQMSRANMSYVKVTVDKLLKDMTFG</sequence>
<organism evidence="1 2">
    <name type="scientific">Synaphobranchus kaupii</name>
    <name type="common">Kaup's arrowtooth eel</name>
    <dbReference type="NCBI Taxonomy" id="118154"/>
    <lineage>
        <taxon>Eukaryota</taxon>
        <taxon>Metazoa</taxon>
        <taxon>Chordata</taxon>
        <taxon>Craniata</taxon>
        <taxon>Vertebrata</taxon>
        <taxon>Euteleostomi</taxon>
        <taxon>Actinopterygii</taxon>
        <taxon>Neopterygii</taxon>
        <taxon>Teleostei</taxon>
        <taxon>Anguilliformes</taxon>
        <taxon>Synaphobranchidae</taxon>
        <taxon>Synaphobranchus</taxon>
    </lineage>
</organism>
<accession>A0A9Q1IE48</accession>
<dbReference type="AlphaFoldDB" id="A0A9Q1IE48"/>
<reference evidence="1" key="1">
    <citation type="journal article" date="2023" name="Science">
        <title>Genome structures resolve the early diversification of teleost fishes.</title>
        <authorList>
            <person name="Parey E."/>
            <person name="Louis A."/>
            <person name="Montfort J."/>
            <person name="Bouchez O."/>
            <person name="Roques C."/>
            <person name="Iampietro C."/>
            <person name="Lluch J."/>
            <person name="Castinel A."/>
            <person name="Donnadieu C."/>
            <person name="Desvignes T."/>
            <person name="Floi Bucao C."/>
            <person name="Jouanno E."/>
            <person name="Wen M."/>
            <person name="Mejri S."/>
            <person name="Dirks R."/>
            <person name="Jansen H."/>
            <person name="Henkel C."/>
            <person name="Chen W.J."/>
            <person name="Zahm M."/>
            <person name="Cabau C."/>
            <person name="Klopp C."/>
            <person name="Thompson A.W."/>
            <person name="Robinson-Rechavi M."/>
            <person name="Braasch I."/>
            <person name="Lecointre G."/>
            <person name="Bobe J."/>
            <person name="Postlethwait J.H."/>
            <person name="Berthelot C."/>
            <person name="Roest Crollius H."/>
            <person name="Guiguen Y."/>
        </authorList>
    </citation>
    <scope>NUCLEOTIDE SEQUENCE</scope>
    <source>
        <strain evidence="1">WJC10195</strain>
    </source>
</reference>
<protein>
    <submittedName>
        <fullName evidence="1">Uncharacterized protein</fullName>
    </submittedName>
</protein>
<evidence type="ECO:0000313" key="1">
    <source>
        <dbReference type="EMBL" id="KAJ8336286.1"/>
    </source>
</evidence>